<evidence type="ECO:0000313" key="1">
    <source>
        <dbReference type="EMBL" id="KAJ1132527.1"/>
    </source>
</evidence>
<proteinExistence type="predicted"/>
<name>A0AAV7PZJ6_PLEWA</name>
<dbReference type="AlphaFoldDB" id="A0AAV7PZJ6"/>
<reference evidence="1" key="1">
    <citation type="journal article" date="2022" name="bioRxiv">
        <title>Sequencing and chromosome-scale assembly of the giantPleurodeles waltlgenome.</title>
        <authorList>
            <person name="Brown T."/>
            <person name="Elewa A."/>
            <person name="Iarovenko S."/>
            <person name="Subramanian E."/>
            <person name="Araus A.J."/>
            <person name="Petzold A."/>
            <person name="Susuki M."/>
            <person name="Suzuki K.-i.T."/>
            <person name="Hayashi T."/>
            <person name="Toyoda A."/>
            <person name="Oliveira C."/>
            <person name="Osipova E."/>
            <person name="Leigh N.D."/>
            <person name="Simon A."/>
            <person name="Yun M.H."/>
        </authorList>
    </citation>
    <scope>NUCLEOTIDE SEQUENCE</scope>
    <source>
        <strain evidence="1">20211129_DDA</strain>
        <tissue evidence="1">Liver</tissue>
    </source>
</reference>
<comment type="caution">
    <text evidence="1">The sequence shown here is derived from an EMBL/GenBank/DDBJ whole genome shotgun (WGS) entry which is preliminary data.</text>
</comment>
<dbReference type="Proteomes" id="UP001066276">
    <property type="component" value="Chromosome 7"/>
</dbReference>
<dbReference type="EMBL" id="JANPWB010000011">
    <property type="protein sequence ID" value="KAJ1132527.1"/>
    <property type="molecule type" value="Genomic_DNA"/>
</dbReference>
<sequence length="131" mass="14437">MKSEMRDSFYHEAPFDLPLLSLGALFQRVPDALPALGRHIDGGGGMLSFPRHFQAQPRRSPREALSSCWGEEPEVTGCKYLRRRSARWLSMDQEAAAALGSLKGAKIVACCGLATGPEDWCGPAEARRHRI</sequence>
<organism evidence="1 2">
    <name type="scientific">Pleurodeles waltl</name>
    <name type="common">Iberian ribbed newt</name>
    <dbReference type="NCBI Taxonomy" id="8319"/>
    <lineage>
        <taxon>Eukaryota</taxon>
        <taxon>Metazoa</taxon>
        <taxon>Chordata</taxon>
        <taxon>Craniata</taxon>
        <taxon>Vertebrata</taxon>
        <taxon>Euteleostomi</taxon>
        <taxon>Amphibia</taxon>
        <taxon>Batrachia</taxon>
        <taxon>Caudata</taxon>
        <taxon>Salamandroidea</taxon>
        <taxon>Salamandridae</taxon>
        <taxon>Pleurodelinae</taxon>
        <taxon>Pleurodeles</taxon>
    </lineage>
</organism>
<gene>
    <name evidence="1" type="ORF">NDU88_010836</name>
</gene>
<accession>A0AAV7PZJ6</accession>
<protein>
    <submittedName>
        <fullName evidence="1">Uncharacterized protein</fullName>
    </submittedName>
</protein>
<keyword evidence="2" id="KW-1185">Reference proteome</keyword>
<evidence type="ECO:0000313" key="2">
    <source>
        <dbReference type="Proteomes" id="UP001066276"/>
    </source>
</evidence>